<gene>
    <name evidence="2" type="ORF">EV420DRAFT_1646367</name>
</gene>
<organism evidence="2 3">
    <name type="scientific">Armillaria tabescens</name>
    <name type="common">Ringless honey mushroom</name>
    <name type="synonym">Agaricus tabescens</name>
    <dbReference type="NCBI Taxonomy" id="1929756"/>
    <lineage>
        <taxon>Eukaryota</taxon>
        <taxon>Fungi</taxon>
        <taxon>Dikarya</taxon>
        <taxon>Basidiomycota</taxon>
        <taxon>Agaricomycotina</taxon>
        <taxon>Agaricomycetes</taxon>
        <taxon>Agaricomycetidae</taxon>
        <taxon>Agaricales</taxon>
        <taxon>Marasmiineae</taxon>
        <taxon>Physalacriaceae</taxon>
        <taxon>Desarmillaria</taxon>
    </lineage>
</organism>
<dbReference type="GO" id="GO:0004672">
    <property type="term" value="F:protein kinase activity"/>
    <property type="evidence" value="ECO:0007669"/>
    <property type="project" value="InterPro"/>
</dbReference>
<evidence type="ECO:0000259" key="1">
    <source>
        <dbReference type="PROSITE" id="PS50011"/>
    </source>
</evidence>
<dbReference type="InterPro" id="IPR000719">
    <property type="entry name" value="Prot_kinase_dom"/>
</dbReference>
<accession>A0AA39K0N3</accession>
<dbReference type="SUPFAM" id="SSF56112">
    <property type="entry name" value="Protein kinase-like (PK-like)"/>
    <property type="match status" value="1"/>
</dbReference>
<protein>
    <recommendedName>
        <fullName evidence="1">Protein kinase domain-containing protein</fullName>
    </recommendedName>
</protein>
<comment type="caution">
    <text evidence="2">The sequence shown here is derived from an EMBL/GenBank/DDBJ whole genome shotgun (WGS) entry which is preliminary data.</text>
</comment>
<evidence type="ECO:0000313" key="2">
    <source>
        <dbReference type="EMBL" id="KAK0451275.1"/>
    </source>
</evidence>
<dbReference type="InterPro" id="IPR011009">
    <property type="entry name" value="Kinase-like_dom_sf"/>
</dbReference>
<dbReference type="AlphaFoldDB" id="A0AA39K0N3"/>
<keyword evidence="3" id="KW-1185">Reference proteome</keyword>
<dbReference type="Proteomes" id="UP001175211">
    <property type="component" value="Unassembled WGS sequence"/>
</dbReference>
<evidence type="ECO:0000313" key="3">
    <source>
        <dbReference type="Proteomes" id="UP001175211"/>
    </source>
</evidence>
<name>A0AA39K0N3_ARMTA</name>
<reference evidence="2" key="1">
    <citation type="submission" date="2023-06" db="EMBL/GenBank/DDBJ databases">
        <authorList>
            <consortium name="Lawrence Berkeley National Laboratory"/>
            <person name="Ahrendt S."/>
            <person name="Sahu N."/>
            <person name="Indic B."/>
            <person name="Wong-Bajracharya J."/>
            <person name="Merenyi Z."/>
            <person name="Ke H.-M."/>
            <person name="Monk M."/>
            <person name="Kocsube S."/>
            <person name="Drula E."/>
            <person name="Lipzen A."/>
            <person name="Balint B."/>
            <person name="Henrissat B."/>
            <person name="Andreopoulos B."/>
            <person name="Martin F.M."/>
            <person name="Harder C.B."/>
            <person name="Rigling D."/>
            <person name="Ford K.L."/>
            <person name="Foster G.D."/>
            <person name="Pangilinan J."/>
            <person name="Papanicolaou A."/>
            <person name="Barry K."/>
            <person name="LaButti K."/>
            <person name="Viragh M."/>
            <person name="Koriabine M."/>
            <person name="Yan M."/>
            <person name="Riley R."/>
            <person name="Champramary S."/>
            <person name="Plett K.L."/>
            <person name="Tsai I.J."/>
            <person name="Slot J."/>
            <person name="Sipos G."/>
            <person name="Plett J."/>
            <person name="Nagy L.G."/>
            <person name="Grigoriev I.V."/>
        </authorList>
    </citation>
    <scope>NUCLEOTIDE SEQUENCE</scope>
    <source>
        <strain evidence="2">CCBAS 213</strain>
    </source>
</reference>
<dbReference type="GeneID" id="85361451"/>
<sequence length="184" mass="21202">MPVTVLEAATSSLLSRSRHILAENNHILPLLDELHFGDIIFGVFPLLKGPNLSGAMHYGSLNSVDDIMHLLLQAFEGVMYLHKNSIAHQDLFLTNFIMEWYPQSHNYKAFTGPWVYIIDFETAIQFLSDEKLEHVTSTFSVPDRSWYERPLAPELEIPDAVCCPFRLDVWQIAMDILWFKVTKH</sequence>
<dbReference type="PROSITE" id="PS50011">
    <property type="entry name" value="PROTEIN_KINASE_DOM"/>
    <property type="match status" value="1"/>
</dbReference>
<dbReference type="Gene3D" id="1.10.510.10">
    <property type="entry name" value="Transferase(Phosphotransferase) domain 1"/>
    <property type="match status" value="1"/>
</dbReference>
<feature type="domain" description="Protein kinase" evidence="1">
    <location>
        <begin position="1"/>
        <end position="184"/>
    </location>
</feature>
<dbReference type="GO" id="GO:0005524">
    <property type="term" value="F:ATP binding"/>
    <property type="evidence" value="ECO:0007669"/>
    <property type="project" value="InterPro"/>
</dbReference>
<dbReference type="RefSeq" id="XP_060327612.1">
    <property type="nucleotide sequence ID" value="XM_060477903.1"/>
</dbReference>
<proteinExistence type="predicted"/>
<dbReference type="EMBL" id="JAUEPS010000034">
    <property type="protein sequence ID" value="KAK0451275.1"/>
    <property type="molecule type" value="Genomic_DNA"/>
</dbReference>